<evidence type="ECO:0000256" key="2">
    <source>
        <dbReference type="ARBA" id="ARBA00010544"/>
    </source>
</evidence>
<evidence type="ECO:0000256" key="6">
    <source>
        <dbReference type="SAM" id="Phobius"/>
    </source>
</evidence>
<dbReference type="AlphaFoldDB" id="A0A1M5A6L3"/>
<feature type="transmembrane region" description="Helical" evidence="6">
    <location>
        <begin position="110"/>
        <end position="132"/>
    </location>
</feature>
<dbReference type="InterPro" id="IPR003544">
    <property type="entry name" value="Cyt_c_biogenesis_CcmB"/>
</dbReference>
<evidence type="ECO:0000256" key="3">
    <source>
        <dbReference type="ARBA" id="ARBA00022692"/>
    </source>
</evidence>
<accession>A0A1M5A6L3</accession>
<reference evidence="7 8" key="1">
    <citation type="submission" date="2016-11" db="EMBL/GenBank/DDBJ databases">
        <authorList>
            <person name="Jaros S."/>
            <person name="Januszkiewicz K."/>
            <person name="Wedrychowicz H."/>
        </authorList>
    </citation>
    <scope>NUCLEOTIDE SEQUENCE [LARGE SCALE GENOMIC DNA]</scope>
    <source>
        <strain evidence="7 8">DSM 26897</strain>
    </source>
</reference>
<evidence type="ECO:0000256" key="1">
    <source>
        <dbReference type="ARBA" id="ARBA00004141"/>
    </source>
</evidence>
<dbReference type="Pfam" id="PF03379">
    <property type="entry name" value="CcmB"/>
    <property type="match status" value="1"/>
</dbReference>
<proteinExistence type="inferred from homology"/>
<feature type="transmembrane region" description="Helical" evidence="6">
    <location>
        <begin position="74"/>
        <end position="98"/>
    </location>
</feature>
<dbReference type="GO" id="GO:0017004">
    <property type="term" value="P:cytochrome complex assembly"/>
    <property type="evidence" value="ECO:0007669"/>
    <property type="project" value="InterPro"/>
</dbReference>
<comment type="similarity">
    <text evidence="2">Belongs to the CcmB/CycW/HelB family.</text>
</comment>
<organism evidence="7 8">
    <name type="scientific">Cnuella takakiae</name>
    <dbReference type="NCBI Taxonomy" id="1302690"/>
    <lineage>
        <taxon>Bacteria</taxon>
        <taxon>Pseudomonadati</taxon>
        <taxon>Bacteroidota</taxon>
        <taxon>Chitinophagia</taxon>
        <taxon>Chitinophagales</taxon>
        <taxon>Chitinophagaceae</taxon>
        <taxon>Cnuella</taxon>
    </lineage>
</organism>
<dbReference type="GO" id="GO:0016020">
    <property type="term" value="C:membrane"/>
    <property type="evidence" value="ECO:0007669"/>
    <property type="project" value="UniProtKB-SubCell"/>
</dbReference>
<feature type="transmembrane region" description="Helical" evidence="6">
    <location>
        <begin position="7"/>
        <end position="26"/>
    </location>
</feature>
<evidence type="ECO:0000256" key="4">
    <source>
        <dbReference type="ARBA" id="ARBA00022989"/>
    </source>
</evidence>
<evidence type="ECO:0000256" key="5">
    <source>
        <dbReference type="ARBA" id="ARBA00023136"/>
    </source>
</evidence>
<comment type="subcellular location">
    <subcellularLocation>
        <location evidence="1">Membrane</location>
        <topology evidence="1">Multi-pass membrane protein</topology>
    </subcellularLocation>
</comment>
<dbReference type="Proteomes" id="UP000184368">
    <property type="component" value="Unassembled WGS sequence"/>
</dbReference>
<keyword evidence="3 6" id="KW-0812">Transmembrane</keyword>
<name>A0A1M5A6L3_9BACT</name>
<keyword evidence="5 6" id="KW-0472">Membrane</keyword>
<keyword evidence="8" id="KW-1185">Reference proteome</keyword>
<dbReference type="GO" id="GO:0015232">
    <property type="term" value="F:heme transmembrane transporter activity"/>
    <property type="evidence" value="ECO:0007669"/>
    <property type="project" value="InterPro"/>
</dbReference>
<evidence type="ECO:0000313" key="8">
    <source>
        <dbReference type="Proteomes" id="UP000184368"/>
    </source>
</evidence>
<feature type="transmembrane region" description="Helical" evidence="6">
    <location>
        <begin position="139"/>
        <end position="160"/>
    </location>
</feature>
<gene>
    <name evidence="7" type="ORF">SAMN05444008_106122</name>
</gene>
<evidence type="ECO:0000313" key="7">
    <source>
        <dbReference type="EMBL" id="SHF25462.1"/>
    </source>
</evidence>
<dbReference type="EMBL" id="FQUO01000006">
    <property type="protein sequence ID" value="SHF25462.1"/>
    <property type="molecule type" value="Genomic_DNA"/>
</dbReference>
<dbReference type="RefSeq" id="WP_245798336.1">
    <property type="nucleotide sequence ID" value="NZ_FQUO01000006.1"/>
</dbReference>
<protein>
    <submittedName>
        <fullName evidence="7">Heme exporter protein B</fullName>
    </submittedName>
</protein>
<sequence>MRQSYTFYGVLLYVGATIFVLYMAIANPSQSVWNGLFWVIQLFVCINAVAKSFLQESRGRMLYYQSLVNAQSFVLAKLLFNSLLMLLMTGVSLFLFMLFFGNPLLRTMPFVGVALLGGWSLSLVFSFLAAIAAKAQQNAAIMAILGFPLIIPQLLMLMQVSNAFFTSQPVPIGTTVILLGVIDLFVIVLATILFPFLWKD</sequence>
<feature type="transmembrane region" description="Helical" evidence="6">
    <location>
        <begin position="172"/>
        <end position="198"/>
    </location>
</feature>
<keyword evidence="4 6" id="KW-1133">Transmembrane helix</keyword>
<feature type="transmembrane region" description="Helical" evidence="6">
    <location>
        <begin position="32"/>
        <end position="54"/>
    </location>
</feature>
<dbReference type="STRING" id="1302690.BUE76_09415"/>